<feature type="domain" description="Purine catabolism PurC-like" evidence="2">
    <location>
        <begin position="11"/>
        <end position="129"/>
    </location>
</feature>
<dbReference type="Pfam" id="PF07905">
    <property type="entry name" value="PucR"/>
    <property type="match status" value="1"/>
</dbReference>
<feature type="coiled-coil region" evidence="1">
    <location>
        <begin position="131"/>
        <end position="158"/>
    </location>
</feature>
<name>A0ABU1U2H3_9BACL</name>
<dbReference type="RefSeq" id="WP_310259110.1">
    <property type="nucleotide sequence ID" value="NZ_JAVDWA010000004.1"/>
</dbReference>
<comment type="caution">
    <text evidence="4">The sequence shown here is derived from an EMBL/GenBank/DDBJ whole genome shotgun (WGS) entry which is preliminary data.</text>
</comment>
<protein>
    <submittedName>
        <fullName evidence="4">Purine catabolism regulator</fullName>
    </submittedName>
</protein>
<dbReference type="Pfam" id="PF13556">
    <property type="entry name" value="HTH_30"/>
    <property type="match status" value="1"/>
</dbReference>
<dbReference type="InterPro" id="IPR042070">
    <property type="entry name" value="PucR_C-HTH_sf"/>
</dbReference>
<dbReference type="PANTHER" id="PTHR33744:SF1">
    <property type="entry name" value="DNA-BINDING TRANSCRIPTIONAL ACTIVATOR ADER"/>
    <property type="match status" value="1"/>
</dbReference>
<evidence type="ECO:0000259" key="2">
    <source>
        <dbReference type="Pfam" id="PF07905"/>
    </source>
</evidence>
<dbReference type="InterPro" id="IPR012914">
    <property type="entry name" value="PucR_dom"/>
</dbReference>
<dbReference type="PANTHER" id="PTHR33744">
    <property type="entry name" value="CARBOHYDRATE DIACID REGULATOR"/>
    <property type="match status" value="1"/>
</dbReference>
<proteinExistence type="predicted"/>
<keyword evidence="5" id="KW-1185">Reference proteome</keyword>
<keyword evidence="1" id="KW-0175">Coiled coil</keyword>
<gene>
    <name evidence="4" type="ORF">J2X07_002563</name>
</gene>
<dbReference type="EMBL" id="JAVDWA010000004">
    <property type="protein sequence ID" value="MDR7073576.1"/>
    <property type="molecule type" value="Genomic_DNA"/>
</dbReference>
<dbReference type="InterPro" id="IPR051448">
    <property type="entry name" value="CdaR-like_regulators"/>
</dbReference>
<dbReference type="Gene3D" id="1.10.10.2840">
    <property type="entry name" value="PucR C-terminal helix-turn-helix domain"/>
    <property type="match status" value="1"/>
</dbReference>
<evidence type="ECO:0000259" key="3">
    <source>
        <dbReference type="Pfam" id="PF13556"/>
    </source>
</evidence>
<reference evidence="4 5" key="1">
    <citation type="submission" date="2023-07" db="EMBL/GenBank/DDBJ databases">
        <title>Sorghum-associated microbial communities from plants grown in Nebraska, USA.</title>
        <authorList>
            <person name="Schachtman D."/>
        </authorList>
    </citation>
    <scope>NUCLEOTIDE SEQUENCE [LARGE SCALE GENOMIC DNA]</scope>
    <source>
        <strain evidence="4 5">BE211</strain>
    </source>
</reference>
<evidence type="ECO:0000313" key="4">
    <source>
        <dbReference type="EMBL" id="MDR7073576.1"/>
    </source>
</evidence>
<sequence length="540" mass="63478">MQNHSSLAVKDILFRDQFDRTKVIAGLEGLTRQVKWVHVVEVLNIKKLLNGNELILSTGVVWKDNPSLLTDFLQQLIDCGAAGLCIEIGTYTSSIPKEVVDLANRHHFPIILFLEEVQFVNITQDIHVQLINQHYQMIQDLEEYSQKLNQKLLGIENSDEMLKLMYEYTGLHIIMNTTHDETIFLPESSEEIEREVKERILNDPQSRFLVKQPLQVLEQQLGEIIIFSNEREINEFDQLILDRTTTALAQLFLRELYVEEKRRTKKNEWINNWLDGGYSEQETLDNLIYHEGDMCIQGGTVLICRATNQTTNSDLTYLILFLRSVFEQQGFHLITTERQGYMVYILLNKRSADTWKQRLINGMNKVFHTDFIKKHTCKFSNFAVGQYNRSLNKIGRSYETAVETIKLQKNRGTDRICHYYEDLHMYRVISLFKTNENLHEMMMEYLYPVIEYDRKYNAKLLQTLKAYLACSGSKKETAKQLFVVRQTLYYRIEKLERLLGRDFIANSEKRLAIELMLFVHDYLFSSEHMQSVKTDEQVKT</sequence>
<organism evidence="4 5">
    <name type="scientific">Fictibacillus barbaricus</name>
    <dbReference type="NCBI Taxonomy" id="182136"/>
    <lineage>
        <taxon>Bacteria</taxon>
        <taxon>Bacillati</taxon>
        <taxon>Bacillota</taxon>
        <taxon>Bacilli</taxon>
        <taxon>Bacillales</taxon>
        <taxon>Fictibacillaceae</taxon>
        <taxon>Fictibacillus</taxon>
    </lineage>
</organism>
<feature type="domain" description="PucR C-terminal helix-turn-helix" evidence="3">
    <location>
        <begin position="460"/>
        <end position="517"/>
    </location>
</feature>
<dbReference type="InterPro" id="IPR025736">
    <property type="entry name" value="PucR_C-HTH_dom"/>
</dbReference>
<dbReference type="Proteomes" id="UP001258181">
    <property type="component" value="Unassembled WGS sequence"/>
</dbReference>
<evidence type="ECO:0000256" key="1">
    <source>
        <dbReference type="SAM" id="Coils"/>
    </source>
</evidence>
<evidence type="ECO:0000313" key="5">
    <source>
        <dbReference type="Proteomes" id="UP001258181"/>
    </source>
</evidence>
<accession>A0ABU1U2H3</accession>